<name>A0A5J4R5B9_9ZZZZ</name>
<reference evidence="1" key="1">
    <citation type="submission" date="2019-03" db="EMBL/GenBank/DDBJ databases">
        <title>Single cell metagenomics reveals metabolic interactions within the superorganism composed of flagellate Streblomastix strix and complex community of Bacteroidetes bacteria on its surface.</title>
        <authorList>
            <person name="Treitli S.C."/>
            <person name="Kolisko M."/>
            <person name="Husnik F."/>
            <person name="Keeling P."/>
            <person name="Hampl V."/>
        </authorList>
    </citation>
    <scope>NUCLEOTIDE SEQUENCE</scope>
    <source>
        <strain evidence="1">STM</strain>
    </source>
</reference>
<accession>A0A5J4R5B9</accession>
<dbReference type="EMBL" id="SNRY01001688">
    <property type="protein sequence ID" value="KAA6329186.1"/>
    <property type="molecule type" value="Genomic_DNA"/>
</dbReference>
<proteinExistence type="predicted"/>
<dbReference type="AlphaFoldDB" id="A0A5J4R5B9"/>
<organism evidence="1">
    <name type="scientific">termite gut metagenome</name>
    <dbReference type="NCBI Taxonomy" id="433724"/>
    <lineage>
        <taxon>unclassified sequences</taxon>
        <taxon>metagenomes</taxon>
        <taxon>organismal metagenomes</taxon>
    </lineage>
</organism>
<gene>
    <name evidence="1" type="ORF">EZS27_021982</name>
</gene>
<sequence>MYTTEETQKKVWEKGTVIEGFDPYIWRKDFAGAWIRKDLYGTTDDYGWNVTAFQPYRLGGTSSEDNLIPIHWKNEVEKGDNYRIFRTSISNNGKIVNGKIEVGCNVEYGQIWEIDKQIPKKEDFLGKIKSFFKIK</sequence>
<protein>
    <recommendedName>
        <fullName evidence="2">HNH endonuclease</fullName>
    </recommendedName>
</protein>
<evidence type="ECO:0008006" key="2">
    <source>
        <dbReference type="Google" id="ProtNLM"/>
    </source>
</evidence>
<comment type="caution">
    <text evidence="1">The sequence shown here is derived from an EMBL/GenBank/DDBJ whole genome shotgun (WGS) entry which is preliminary data.</text>
</comment>
<evidence type="ECO:0000313" key="1">
    <source>
        <dbReference type="EMBL" id="KAA6329186.1"/>
    </source>
</evidence>